<accession>A0ABR1QEY0</accession>
<dbReference type="Proteomes" id="UP001391051">
    <property type="component" value="Unassembled WGS sequence"/>
</dbReference>
<protein>
    <submittedName>
        <fullName evidence="1">Glycoside hydrolase family 18 protein</fullName>
    </submittedName>
</protein>
<name>A0ABR1QEY0_9PEZI</name>
<keyword evidence="1" id="KW-0378">Hydrolase</keyword>
<sequence>MVLSVRLRDVLIALDGELVRFPALEEEPLPQFPNLTNLGLMDAPGIPYNLDAMRALLEAAPKLKNIFACNGRRGERWDGHDRLAWHREGNPHEPLVQLKKLVVSDMYPVYLGDFLYSISDLEELEYYWQIFPRASTELGAIIKKTQATLKRLCFSFLPWPAWHLGPEPWFWYDLVDANVAPIESLAEFPKLEDITIDYRSLCRENQEDEYERLTRFLPKTIRRLRISYVVCDMTKSLSHLAGTAKDDFSELSSVVVGVPKWPDGTPDHLEVMRAKVASLFEDKGIDFGWRLENFGPEAHTIIPGATKPDLTPIPWKEEDESAM</sequence>
<dbReference type="GO" id="GO:0016787">
    <property type="term" value="F:hydrolase activity"/>
    <property type="evidence" value="ECO:0007669"/>
    <property type="project" value="UniProtKB-KW"/>
</dbReference>
<proteinExistence type="predicted"/>
<organism evidence="1 2">
    <name type="scientific">Apiospora aurea</name>
    <dbReference type="NCBI Taxonomy" id="335848"/>
    <lineage>
        <taxon>Eukaryota</taxon>
        <taxon>Fungi</taxon>
        <taxon>Dikarya</taxon>
        <taxon>Ascomycota</taxon>
        <taxon>Pezizomycotina</taxon>
        <taxon>Sordariomycetes</taxon>
        <taxon>Xylariomycetidae</taxon>
        <taxon>Amphisphaeriales</taxon>
        <taxon>Apiosporaceae</taxon>
        <taxon>Apiospora</taxon>
    </lineage>
</organism>
<gene>
    <name evidence="1" type="ORF">PG986_008277</name>
</gene>
<dbReference type="EMBL" id="JAQQWE010000005">
    <property type="protein sequence ID" value="KAK7952549.1"/>
    <property type="molecule type" value="Genomic_DNA"/>
</dbReference>
<dbReference type="RefSeq" id="XP_066700611.1">
    <property type="nucleotide sequence ID" value="XM_066844499.1"/>
</dbReference>
<keyword evidence="2" id="KW-1185">Reference proteome</keyword>
<comment type="caution">
    <text evidence="1">The sequence shown here is derived from an EMBL/GenBank/DDBJ whole genome shotgun (WGS) entry which is preliminary data.</text>
</comment>
<evidence type="ECO:0000313" key="1">
    <source>
        <dbReference type="EMBL" id="KAK7952549.1"/>
    </source>
</evidence>
<dbReference type="GeneID" id="92077561"/>
<evidence type="ECO:0000313" key="2">
    <source>
        <dbReference type="Proteomes" id="UP001391051"/>
    </source>
</evidence>
<reference evidence="1 2" key="1">
    <citation type="submission" date="2023-01" db="EMBL/GenBank/DDBJ databases">
        <title>Analysis of 21 Apiospora genomes using comparative genomics revels a genus with tremendous synthesis potential of carbohydrate active enzymes and secondary metabolites.</title>
        <authorList>
            <person name="Sorensen T."/>
        </authorList>
    </citation>
    <scope>NUCLEOTIDE SEQUENCE [LARGE SCALE GENOMIC DNA]</scope>
    <source>
        <strain evidence="1 2">CBS 24483</strain>
    </source>
</reference>